<dbReference type="EMBL" id="CM042012">
    <property type="protein sequence ID" value="KAI3751951.1"/>
    <property type="molecule type" value="Genomic_DNA"/>
</dbReference>
<sequence length="114" mass="12421">MRDLSTETTGMSVINLMKAVVIRSGNRSDEGGGRLSRRRGYADRRPEGINDVESEHGRSEEMVENHRRDLEVGSEVAMMIGGGCWWQIGVVGEWLSPEGIVNSGGGYDSHQTGG</sequence>
<proteinExistence type="predicted"/>
<evidence type="ECO:0000313" key="1">
    <source>
        <dbReference type="EMBL" id="KAI3751951.1"/>
    </source>
</evidence>
<reference evidence="2" key="1">
    <citation type="journal article" date="2022" name="Mol. Ecol. Resour.">
        <title>The genomes of chicory, endive, great burdock and yacon provide insights into Asteraceae palaeo-polyploidization history and plant inulin production.</title>
        <authorList>
            <person name="Fan W."/>
            <person name="Wang S."/>
            <person name="Wang H."/>
            <person name="Wang A."/>
            <person name="Jiang F."/>
            <person name="Liu H."/>
            <person name="Zhao H."/>
            <person name="Xu D."/>
            <person name="Zhang Y."/>
        </authorList>
    </citation>
    <scope>NUCLEOTIDE SEQUENCE [LARGE SCALE GENOMIC DNA]</scope>
    <source>
        <strain evidence="2">cv. Punajuju</strain>
    </source>
</reference>
<organism evidence="1 2">
    <name type="scientific">Cichorium intybus</name>
    <name type="common">Chicory</name>
    <dbReference type="NCBI Taxonomy" id="13427"/>
    <lineage>
        <taxon>Eukaryota</taxon>
        <taxon>Viridiplantae</taxon>
        <taxon>Streptophyta</taxon>
        <taxon>Embryophyta</taxon>
        <taxon>Tracheophyta</taxon>
        <taxon>Spermatophyta</taxon>
        <taxon>Magnoliopsida</taxon>
        <taxon>eudicotyledons</taxon>
        <taxon>Gunneridae</taxon>
        <taxon>Pentapetalae</taxon>
        <taxon>asterids</taxon>
        <taxon>campanulids</taxon>
        <taxon>Asterales</taxon>
        <taxon>Asteraceae</taxon>
        <taxon>Cichorioideae</taxon>
        <taxon>Cichorieae</taxon>
        <taxon>Cichoriinae</taxon>
        <taxon>Cichorium</taxon>
    </lineage>
</organism>
<gene>
    <name evidence="1" type="ORF">L2E82_23045</name>
</gene>
<dbReference type="Proteomes" id="UP001055811">
    <property type="component" value="Linkage Group LG04"/>
</dbReference>
<comment type="caution">
    <text evidence="1">The sequence shown here is derived from an EMBL/GenBank/DDBJ whole genome shotgun (WGS) entry which is preliminary data.</text>
</comment>
<name>A0ACB9DZM8_CICIN</name>
<accession>A0ACB9DZM8</accession>
<reference evidence="1 2" key="2">
    <citation type="journal article" date="2022" name="Mol. Ecol. Resour.">
        <title>The genomes of chicory, endive, great burdock and yacon provide insights into Asteraceae paleo-polyploidization history and plant inulin production.</title>
        <authorList>
            <person name="Fan W."/>
            <person name="Wang S."/>
            <person name="Wang H."/>
            <person name="Wang A."/>
            <person name="Jiang F."/>
            <person name="Liu H."/>
            <person name="Zhao H."/>
            <person name="Xu D."/>
            <person name="Zhang Y."/>
        </authorList>
    </citation>
    <scope>NUCLEOTIDE SEQUENCE [LARGE SCALE GENOMIC DNA]</scope>
    <source>
        <strain evidence="2">cv. Punajuju</strain>
        <tissue evidence="1">Leaves</tissue>
    </source>
</reference>
<evidence type="ECO:0000313" key="2">
    <source>
        <dbReference type="Proteomes" id="UP001055811"/>
    </source>
</evidence>
<protein>
    <submittedName>
        <fullName evidence="1">Uncharacterized protein</fullName>
    </submittedName>
</protein>
<keyword evidence="2" id="KW-1185">Reference proteome</keyword>